<evidence type="ECO:0000256" key="17">
    <source>
        <dbReference type="ARBA" id="ARBA00023157"/>
    </source>
</evidence>
<dbReference type="PANTHER" id="PTHR12825:SF0">
    <property type="entry name" value="VESICLE TRANSPORT PROTEIN SEC20"/>
    <property type="match status" value="1"/>
</dbReference>
<dbReference type="GO" id="GO:0005758">
    <property type="term" value="C:mitochondrial intermembrane space"/>
    <property type="evidence" value="ECO:0007669"/>
    <property type="project" value="UniProtKB-SubCell"/>
</dbReference>
<comment type="function">
    <text evidence="20">Copper metallochaperone essential for the assembly of the mitochondrial respiratory chain complex IV (CIV), also known as cytochrome c oxidase. Binds two copper ions and delivers them to the metallochaperone SCO1 which transports the copper ions to the Cu(A) site on the cytochrome c oxidase subunit II (MT-CO2/COX2).</text>
</comment>
<dbReference type="Proteomes" id="UP000835052">
    <property type="component" value="Unassembled WGS sequence"/>
</dbReference>
<dbReference type="Pfam" id="PF05051">
    <property type="entry name" value="COX17"/>
    <property type="match status" value="1"/>
</dbReference>
<evidence type="ECO:0000256" key="16">
    <source>
        <dbReference type="ARBA" id="ARBA00023136"/>
    </source>
</evidence>
<evidence type="ECO:0000256" key="11">
    <source>
        <dbReference type="ARBA" id="ARBA00022989"/>
    </source>
</evidence>
<keyword evidence="8 23" id="KW-0479">Metal-binding</keyword>
<feature type="binding site" evidence="23">
    <location>
        <position position="25"/>
    </location>
    <ligand>
        <name>Cu cation</name>
        <dbReference type="ChEBI" id="CHEBI:23378"/>
    </ligand>
</feature>
<keyword evidence="13 23" id="KW-0186">Copper</keyword>
<keyword evidence="17" id="KW-1015">Disulfide bond</keyword>
<dbReference type="FunFam" id="1.10.287.1130:FF:000001">
    <property type="entry name" value="cytochrome c oxidase copper chaperone"/>
    <property type="match status" value="1"/>
</dbReference>
<keyword evidence="15" id="KW-0496">Mitochondrion</keyword>
<dbReference type="GO" id="GO:0005507">
    <property type="term" value="F:copper ion binding"/>
    <property type="evidence" value="ECO:0007669"/>
    <property type="project" value="InterPro"/>
</dbReference>
<evidence type="ECO:0000256" key="15">
    <source>
        <dbReference type="ARBA" id="ARBA00023128"/>
    </source>
</evidence>
<evidence type="ECO:0000256" key="23">
    <source>
        <dbReference type="PIRSR" id="PIRSR607745-1"/>
    </source>
</evidence>
<dbReference type="GO" id="GO:0016531">
    <property type="term" value="F:copper chaperone activity"/>
    <property type="evidence" value="ECO:0007669"/>
    <property type="project" value="InterPro"/>
</dbReference>
<sequence length="291" mass="33237">MPEPQVNSNKTKSDTTQEKKLKPCCACPETKRIRDACIMENGEENCGKLIEAHKQCMRDAGFNMVNIAERGQTLHKDINQLYSKSRQKIDEALGLNANGIIEHAAQVKEIQTILREMQAKINSLRELAARADKNEVQTEILVNVGAHEKQLAKLQRELRDSSIEVRKEIAAEERKALLQGMSTGKKSINLESTGPRQRSTRMSELVTRMAERVTQSENTMGNLVHSSSVLSQTQTEYENQAGHIRTSSKLLSKYERRELTDKILLIIALIFYFAVVYYILQKRVLTWFWIF</sequence>
<evidence type="ECO:0000256" key="10">
    <source>
        <dbReference type="ARBA" id="ARBA00022892"/>
    </source>
</evidence>
<evidence type="ECO:0000256" key="6">
    <source>
        <dbReference type="ARBA" id="ARBA00022490"/>
    </source>
</evidence>
<organism evidence="27 28">
    <name type="scientific">Caenorhabditis auriculariae</name>
    <dbReference type="NCBI Taxonomy" id="2777116"/>
    <lineage>
        <taxon>Eukaryota</taxon>
        <taxon>Metazoa</taxon>
        <taxon>Ecdysozoa</taxon>
        <taxon>Nematoda</taxon>
        <taxon>Chromadorea</taxon>
        <taxon>Rhabditida</taxon>
        <taxon>Rhabditina</taxon>
        <taxon>Rhabditomorpha</taxon>
        <taxon>Rhabditoidea</taxon>
        <taxon>Rhabditidae</taxon>
        <taxon>Peloderinae</taxon>
        <taxon>Caenorhabditis</taxon>
    </lineage>
</organism>
<dbReference type="InterPro" id="IPR056173">
    <property type="entry name" value="Sec20_C"/>
</dbReference>
<evidence type="ECO:0000256" key="2">
    <source>
        <dbReference type="ARBA" id="ARBA00004496"/>
    </source>
</evidence>
<comment type="subcellular location">
    <subcellularLocation>
        <location evidence="2">Cytoplasm</location>
    </subcellularLocation>
    <subcellularLocation>
        <location evidence="1">Endoplasmic reticulum membrane</location>
        <topology evidence="1">Single-pass type IV membrane protein</topology>
    </subcellularLocation>
    <subcellularLocation>
        <location evidence="3">Mitochondrion intermembrane space</location>
    </subcellularLocation>
</comment>
<dbReference type="InterPro" id="IPR005606">
    <property type="entry name" value="Sec20"/>
</dbReference>
<evidence type="ECO:0000313" key="28">
    <source>
        <dbReference type="Proteomes" id="UP000835052"/>
    </source>
</evidence>
<dbReference type="InterPro" id="IPR007745">
    <property type="entry name" value="Cyt_c_oxidase_Cu-chaperone"/>
</dbReference>
<dbReference type="SUPFAM" id="SSF47072">
    <property type="entry name" value="Cysteine alpha-hairpin motif"/>
    <property type="match status" value="1"/>
</dbReference>
<evidence type="ECO:0000313" key="27">
    <source>
        <dbReference type="EMBL" id="CAD6197566.1"/>
    </source>
</evidence>
<gene>
    <name evidence="27" type="ORF">CAUJ_LOCUS13475</name>
</gene>
<evidence type="ECO:0000256" key="14">
    <source>
        <dbReference type="ARBA" id="ARBA00023054"/>
    </source>
</evidence>
<keyword evidence="14 24" id="KW-0175">Coiled coil</keyword>
<evidence type="ECO:0000256" key="19">
    <source>
        <dbReference type="ARBA" id="ARBA00037934"/>
    </source>
</evidence>
<evidence type="ECO:0000256" key="18">
    <source>
        <dbReference type="ARBA" id="ARBA00023186"/>
    </source>
</evidence>
<evidence type="ECO:0000256" key="12">
    <source>
        <dbReference type="ARBA" id="ARBA00022990"/>
    </source>
</evidence>
<comment type="similarity">
    <text evidence="4">Belongs to the COX17 family.</text>
</comment>
<evidence type="ECO:0000256" key="5">
    <source>
        <dbReference type="ARBA" id="ARBA00022448"/>
    </source>
</evidence>
<keyword evidence="12" id="KW-0007">Acetylation</keyword>
<dbReference type="PANTHER" id="PTHR12825">
    <property type="entry name" value="BNIP1-RELATED"/>
    <property type="match status" value="1"/>
</dbReference>
<keyword evidence="28" id="KW-1185">Reference proteome</keyword>
<dbReference type="GO" id="GO:0006890">
    <property type="term" value="P:retrograde vesicle-mediated transport, Golgi to endoplasmic reticulum"/>
    <property type="evidence" value="ECO:0007669"/>
    <property type="project" value="InterPro"/>
</dbReference>
<dbReference type="EMBL" id="CAJGYM010000098">
    <property type="protein sequence ID" value="CAD6197566.1"/>
    <property type="molecule type" value="Genomic_DNA"/>
</dbReference>
<feature type="coiled-coil region" evidence="24">
    <location>
        <begin position="107"/>
        <end position="171"/>
    </location>
</feature>
<keyword evidence="10" id="KW-0931">ER-Golgi transport</keyword>
<comment type="similarity">
    <text evidence="19">Belongs to the SEC20 family.</text>
</comment>
<evidence type="ECO:0000256" key="20">
    <source>
        <dbReference type="ARBA" id="ARBA00055863"/>
    </source>
</evidence>
<reference evidence="27" key="1">
    <citation type="submission" date="2020-10" db="EMBL/GenBank/DDBJ databases">
        <authorList>
            <person name="Kikuchi T."/>
        </authorList>
    </citation>
    <scope>NUCLEOTIDE SEQUENCE</scope>
    <source>
        <strain evidence="27">NKZ352</strain>
    </source>
</reference>
<keyword evidence="5" id="KW-0813">Transport</keyword>
<keyword evidence="6" id="KW-0963">Cytoplasm</keyword>
<dbReference type="Gene3D" id="1.10.287.1130">
    <property type="entry name" value="CytochromE C oxidase copper chaperone"/>
    <property type="match status" value="1"/>
</dbReference>
<evidence type="ECO:0000256" key="22">
    <source>
        <dbReference type="ARBA" id="ARBA00071062"/>
    </source>
</evidence>
<evidence type="ECO:0000256" key="4">
    <source>
        <dbReference type="ARBA" id="ARBA00009241"/>
    </source>
</evidence>
<evidence type="ECO:0000259" key="26">
    <source>
        <dbReference type="Pfam" id="PF03908"/>
    </source>
</evidence>
<evidence type="ECO:0000256" key="9">
    <source>
        <dbReference type="ARBA" id="ARBA00022824"/>
    </source>
</evidence>
<keyword evidence="18" id="KW-0143">Chaperone</keyword>
<keyword evidence="16 25" id="KW-0472">Membrane</keyword>
<protein>
    <recommendedName>
        <fullName evidence="22">Cytochrome c oxidase copper chaperone</fullName>
    </recommendedName>
</protein>
<dbReference type="AlphaFoldDB" id="A0A8S1HLY5"/>
<evidence type="ECO:0000256" key="24">
    <source>
        <dbReference type="SAM" id="Coils"/>
    </source>
</evidence>
<keyword evidence="9" id="KW-0256">Endoplasmic reticulum</keyword>
<feature type="binding site" evidence="23">
    <location>
        <position position="24"/>
    </location>
    <ligand>
        <name>Cu cation</name>
        <dbReference type="ChEBI" id="CHEBI:23378"/>
    </ligand>
</feature>
<evidence type="ECO:0000256" key="21">
    <source>
        <dbReference type="ARBA" id="ARBA00065132"/>
    </source>
</evidence>
<dbReference type="Pfam" id="PF03908">
    <property type="entry name" value="Sec20"/>
    <property type="match status" value="1"/>
</dbReference>
<proteinExistence type="inferred from homology"/>
<evidence type="ECO:0000256" key="3">
    <source>
        <dbReference type="ARBA" id="ARBA00004569"/>
    </source>
</evidence>
<dbReference type="GO" id="GO:0031201">
    <property type="term" value="C:SNARE complex"/>
    <property type="evidence" value="ECO:0007669"/>
    <property type="project" value="TreeGrafter"/>
</dbReference>
<evidence type="ECO:0000256" key="1">
    <source>
        <dbReference type="ARBA" id="ARBA00004163"/>
    </source>
</evidence>
<evidence type="ECO:0000256" key="25">
    <source>
        <dbReference type="SAM" id="Phobius"/>
    </source>
</evidence>
<dbReference type="PROSITE" id="PS51808">
    <property type="entry name" value="CHCH"/>
    <property type="match status" value="1"/>
</dbReference>
<evidence type="ECO:0000256" key="13">
    <source>
        <dbReference type="ARBA" id="ARBA00023008"/>
    </source>
</evidence>
<evidence type="ECO:0000256" key="7">
    <source>
        <dbReference type="ARBA" id="ARBA00022692"/>
    </source>
</evidence>
<comment type="subunit">
    <text evidence="21">Interacts with COA1. Interacts with the chaperone CHCHD4; this is important for correct folding and the formation of disulfide bonds that stabilize the structure.</text>
</comment>
<keyword evidence="11 25" id="KW-1133">Transmembrane helix</keyword>
<comment type="caution">
    <text evidence="27">The sequence shown here is derived from an EMBL/GenBank/DDBJ whole genome shotgun (WGS) entry which is preliminary data.</text>
</comment>
<dbReference type="GO" id="GO:0005789">
    <property type="term" value="C:endoplasmic reticulum membrane"/>
    <property type="evidence" value="ECO:0007669"/>
    <property type="project" value="UniProtKB-SubCell"/>
</dbReference>
<evidence type="ECO:0000256" key="8">
    <source>
        <dbReference type="ARBA" id="ARBA00022723"/>
    </source>
</evidence>
<accession>A0A8S1HLY5</accession>
<feature type="transmembrane region" description="Helical" evidence="25">
    <location>
        <begin position="263"/>
        <end position="280"/>
    </location>
</feature>
<name>A0A8S1HLY5_9PELO</name>
<feature type="domain" description="Sec20 C-terminal" evidence="26">
    <location>
        <begin position="202"/>
        <end position="284"/>
    </location>
</feature>
<dbReference type="GO" id="GO:0005484">
    <property type="term" value="F:SNAP receptor activity"/>
    <property type="evidence" value="ECO:0007669"/>
    <property type="project" value="InterPro"/>
</dbReference>
<dbReference type="InterPro" id="IPR009069">
    <property type="entry name" value="Cys_alpha_HP_mot_SF"/>
</dbReference>
<dbReference type="OrthoDB" id="46868at2759"/>
<keyword evidence="7 25" id="KW-0812">Transmembrane</keyword>